<reference evidence="1" key="1">
    <citation type="submission" date="2020-08" db="EMBL/GenBank/DDBJ databases">
        <authorList>
            <person name="Cejkova D."/>
            <person name="Kubasova T."/>
            <person name="Jahodarova E."/>
            <person name="Rychlik I."/>
        </authorList>
    </citation>
    <scope>NUCLEOTIDE SEQUENCE</scope>
    <source>
        <strain evidence="1">An582</strain>
    </source>
</reference>
<reference evidence="1" key="2">
    <citation type="journal article" date="2021" name="Sci. Rep.">
        <title>The distribution of antibiotic resistance genes in chicken gut microbiota commensals.</title>
        <authorList>
            <person name="Juricova H."/>
            <person name="Matiasovicova J."/>
            <person name="Kubasova T."/>
            <person name="Cejkova D."/>
            <person name="Rychlik I."/>
        </authorList>
    </citation>
    <scope>NUCLEOTIDE SEQUENCE</scope>
    <source>
        <strain evidence="1">An582</strain>
    </source>
</reference>
<dbReference type="EMBL" id="JACJKS010000030">
    <property type="protein sequence ID" value="MBM6949448.1"/>
    <property type="molecule type" value="Genomic_DNA"/>
</dbReference>
<accession>A0A939BIA9</accession>
<sequence>MAVPGGAGLYDGGRYIYVVREYLEGTNAGNYSQVFGKLTEGDGSPYETYEDTVTDGNGDPQTQLVNEDGERGDGAQDNLRKAGDHFVYNTGVLSNRYNETVTVKASKEWKAAAFQADFEDAAVELRLQSRPAGDEDAAWEDTDETLVMGNFRSEHLINTGAATVPRYDAQGRELAYRWVETGVYQDIPGETIPGDAENLMGEDGSFVMTHTVENTSGSADDPATVDREIVYDANCIDMIQSHRGFSSRKAA</sequence>
<protein>
    <submittedName>
        <fullName evidence="1">Uncharacterized protein</fullName>
    </submittedName>
</protein>
<proteinExistence type="predicted"/>
<comment type="caution">
    <text evidence="1">The sequence shown here is derived from an EMBL/GenBank/DDBJ whole genome shotgun (WGS) entry which is preliminary data.</text>
</comment>
<name>A0A939BIA9_9CLOT</name>
<dbReference type="Proteomes" id="UP000705508">
    <property type="component" value="Unassembled WGS sequence"/>
</dbReference>
<evidence type="ECO:0000313" key="1">
    <source>
        <dbReference type="EMBL" id="MBM6949448.1"/>
    </source>
</evidence>
<organism evidence="1 2">
    <name type="scientific">Mordavella massiliensis</name>
    <dbReference type="NCBI Taxonomy" id="1871024"/>
    <lineage>
        <taxon>Bacteria</taxon>
        <taxon>Bacillati</taxon>
        <taxon>Bacillota</taxon>
        <taxon>Clostridia</taxon>
        <taxon>Eubacteriales</taxon>
        <taxon>Clostridiaceae</taxon>
        <taxon>Mordavella</taxon>
    </lineage>
</organism>
<dbReference type="AlphaFoldDB" id="A0A939BIA9"/>
<evidence type="ECO:0000313" key="2">
    <source>
        <dbReference type="Proteomes" id="UP000705508"/>
    </source>
</evidence>
<gene>
    <name evidence="1" type="ORF">H6A20_12485</name>
</gene>